<name>A0ABW4EAV0_9LACO</name>
<feature type="transmembrane region" description="Helical" evidence="6">
    <location>
        <begin position="12"/>
        <end position="30"/>
    </location>
</feature>
<keyword evidence="5 6" id="KW-0472">Membrane</keyword>
<keyword evidence="3 6" id="KW-0812">Transmembrane</keyword>
<keyword evidence="4 6" id="KW-1133">Transmembrane helix</keyword>
<reference evidence="9" key="1">
    <citation type="journal article" date="2019" name="Int. J. Syst. Evol. Microbiol.">
        <title>The Global Catalogue of Microorganisms (GCM) 10K type strain sequencing project: providing services to taxonomists for standard genome sequencing and annotation.</title>
        <authorList>
            <consortium name="The Broad Institute Genomics Platform"/>
            <consortium name="The Broad Institute Genome Sequencing Center for Infectious Disease"/>
            <person name="Wu L."/>
            <person name="Ma J."/>
        </authorList>
    </citation>
    <scope>NUCLEOTIDE SEQUENCE [LARGE SCALE GENOMIC DNA]</scope>
    <source>
        <strain evidence="9">CCM 8903</strain>
    </source>
</reference>
<evidence type="ECO:0000256" key="6">
    <source>
        <dbReference type="RuleBase" id="RU366058"/>
    </source>
</evidence>
<evidence type="ECO:0000256" key="3">
    <source>
        <dbReference type="ARBA" id="ARBA00022692"/>
    </source>
</evidence>
<dbReference type="RefSeq" id="WP_164508425.1">
    <property type="nucleotide sequence ID" value="NZ_JBHTON010000035.1"/>
</dbReference>
<dbReference type="InterPro" id="IPR032816">
    <property type="entry name" value="VTT_dom"/>
</dbReference>
<comment type="similarity">
    <text evidence="6">Belongs to the TVP38/TMEM64 family.</text>
</comment>
<evidence type="ECO:0000256" key="4">
    <source>
        <dbReference type="ARBA" id="ARBA00022989"/>
    </source>
</evidence>
<dbReference type="PANTHER" id="PTHR12677:SF59">
    <property type="entry name" value="GOLGI APPARATUS MEMBRANE PROTEIN TVP38-RELATED"/>
    <property type="match status" value="1"/>
</dbReference>
<evidence type="ECO:0000313" key="9">
    <source>
        <dbReference type="Proteomes" id="UP001597252"/>
    </source>
</evidence>
<feature type="transmembrane region" description="Helical" evidence="6">
    <location>
        <begin position="196"/>
        <end position="213"/>
    </location>
</feature>
<evidence type="ECO:0000256" key="2">
    <source>
        <dbReference type="ARBA" id="ARBA00022475"/>
    </source>
</evidence>
<protein>
    <recommendedName>
        <fullName evidence="6">TVP38/TMEM64 family membrane protein</fullName>
    </recommendedName>
</protein>
<gene>
    <name evidence="8" type="ORF">ACFQ5J_10830</name>
</gene>
<dbReference type="EMBL" id="JBHTON010000035">
    <property type="protein sequence ID" value="MFD1485725.1"/>
    <property type="molecule type" value="Genomic_DNA"/>
</dbReference>
<feature type="transmembrane region" description="Helical" evidence="6">
    <location>
        <begin position="165"/>
        <end position="184"/>
    </location>
</feature>
<accession>A0ABW4EAV0</accession>
<dbReference type="Pfam" id="PF09335">
    <property type="entry name" value="VTT_dom"/>
    <property type="match status" value="1"/>
</dbReference>
<feature type="transmembrane region" description="Helical" evidence="6">
    <location>
        <begin position="75"/>
        <end position="108"/>
    </location>
</feature>
<feature type="domain" description="VTT" evidence="7">
    <location>
        <begin position="72"/>
        <end position="186"/>
    </location>
</feature>
<dbReference type="InterPro" id="IPR015414">
    <property type="entry name" value="TMEM64"/>
</dbReference>
<evidence type="ECO:0000256" key="1">
    <source>
        <dbReference type="ARBA" id="ARBA00004651"/>
    </source>
</evidence>
<comment type="caution">
    <text evidence="8">The sequence shown here is derived from an EMBL/GenBank/DDBJ whole genome shotgun (WGS) entry which is preliminary data.</text>
</comment>
<evidence type="ECO:0000256" key="5">
    <source>
        <dbReference type="ARBA" id="ARBA00023136"/>
    </source>
</evidence>
<feature type="transmembrane region" description="Helical" evidence="6">
    <location>
        <begin position="51"/>
        <end position="69"/>
    </location>
</feature>
<dbReference type="PANTHER" id="PTHR12677">
    <property type="entry name" value="GOLGI APPARATUS MEMBRANE PROTEIN TVP38-RELATED"/>
    <property type="match status" value="1"/>
</dbReference>
<proteinExistence type="inferred from homology"/>
<evidence type="ECO:0000259" key="7">
    <source>
        <dbReference type="Pfam" id="PF09335"/>
    </source>
</evidence>
<keyword evidence="9" id="KW-1185">Reference proteome</keyword>
<keyword evidence="2 6" id="KW-1003">Cell membrane</keyword>
<evidence type="ECO:0000313" key="8">
    <source>
        <dbReference type="EMBL" id="MFD1485725.1"/>
    </source>
</evidence>
<sequence>MTKQTRLRTLLIGLALVALVILVVYYWPLLTQLQHWRFDRAGFIHAFRHRGWLAVGPLVLLLIGVSLIPGAPNSVIAILSGVCLGAPLGFVVNVIGLSVGNSIGALFVDRVEARRHRQQQPSRLLEALLKMRHPRLGVLIGYAVPFIPNTLVHVAAGELALSRRMLVSTVALGSIPTAFFYAFGGDAVLQVKPARLAVVAALLGASALAIGLIRHDQRQR</sequence>
<comment type="subcellular location">
    <subcellularLocation>
        <location evidence="1 6">Cell membrane</location>
        <topology evidence="1 6">Multi-pass membrane protein</topology>
    </subcellularLocation>
</comment>
<dbReference type="Proteomes" id="UP001597252">
    <property type="component" value="Unassembled WGS sequence"/>
</dbReference>
<organism evidence="8 9">
    <name type="scientific">Lacticaseibacillus baoqingensis</name>
    <dbReference type="NCBI Taxonomy" id="2486013"/>
    <lineage>
        <taxon>Bacteria</taxon>
        <taxon>Bacillati</taxon>
        <taxon>Bacillota</taxon>
        <taxon>Bacilli</taxon>
        <taxon>Lactobacillales</taxon>
        <taxon>Lactobacillaceae</taxon>
        <taxon>Lacticaseibacillus</taxon>
    </lineage>
</organism>